<organism evidence="3 4">
    <name type="scientific">Retroperitoneal fibromatosis-associated herpesvirus</name>
    <dbReference type="NCBI Taxonomy" id="111469"/>
    <lineage>
        <taxon>Viruses</taxon>
        <taxon>Duplodnaviria</taxon>
        <taxon>Heunggongvirae</taxon>
        <taxon>Peploviricota</taxon>
        <taxon>Herviviricetes</taxon>
        <taxon>Herpesvirales</taxon>
        <taxon>Orthoherpesviridae</taxon>
        <taxon>Gammaherpesvirinae</taxon>
        <taxon>Rhadinovirus</taxon>
        <taxon>Rhadinovirus macacinegamma8</taxon>
        <taxon>Macacine gammaherpesvirus 8</taxon>
    </lineage>
</organism>
<keyword evidence="2" id="KW-0946">Virion</keyword>
<name>U5NIZ4_9GAMA</name>
<protein>
    <submittedName>
        <fullName evidence="3">ORF63</fullName>
    </submittedName>
</protein>
<reference evidence="3 4" key="1">
    <citation type="journal article" date="2013" name="J. Virol.">
        <title>Next-Generation Sequence Analysis of the Genome of RFHVMn, the Macaque Homolog of Kaposi's Sarcoma (KS)-Associated Herpesvirus, from a KS-Like Tumor of a Pig-Tailed Macaque.</title>
        <authorList>
            <person name="Bruce A.G."/>
            <person name="Ryan J.T."/>
            <person name="Thomas M.J."/>
            <person name="Peng X."/>
            <person name="Grundhoff A."/>
            <person name="Tsai C.C."/>
            <person name="Rose T.M."/>
        </authorList>
    </citation>
    <scope>NUCLEOTIDE SEQUENCE [LARGE SCALE GENOMIC DNA]</scope>
    <source>
        <strain evidence="3">RFHVMnM78114</strain>
    </source>
</reference>
<accession>U5NIZ4</accession>
<evidence type="ECO:0000256" key="2">
    <source>
        <dbReference type="ARBA" id="ARBA00022844"/>
    </source>
</evidence>
<dbReference type="Pfam" id="PF04523">
    <property type="entry name" value="Herpes_U30"/>
    <property type="match status" value="1"/>
</dbReference>
<keyword evidence="1" id="KW-0920">Virion tegument</keyword>
<dbReference type="InterPro" id="IPR007611">
    <property type="entry name" value="Herpes_U30"/>
</dbReference>
<dbReference type="GO" id="GO:0044423">
    <property type="term" value="C:virion component"/>
    <property type="evidence" value="ECO:0007669"/>
    <property type="project" value="UniProtKB-KW"/>
</dbReference>
<dbReference type="RefSeq" id="YP_010084430.1">
    <property type="nucleotide sequence ID" value="NC_055135.1"/>
</dbReference>
<sequence length="926" mass="105231">MATPDLGSDNELRRVTQGLLRAGDRFLQQTKILMEFQLRGVPVKSLLDANNPKEFLNTMSHMNNTLARFVCDHAVFALVRGAYYIGDVTPERIGEAAMELKRVTNTLETLVADSSISGQTKPVPEPLNNAYLLNSLTAYTDRVIEFQSNALPPSPPATIALFVCVEQLWHACFRRYWATISPTYWMAQYEPPPTPLQDWLLITYALKEQLPIPPGFATQNQLARDLVTGHHELFVPTSLSTESSNTTPIAKQRAVEIYAVFANNKVVADNTPMLAFSDLELTTLRPEYLFLYDFIIEALCQGITHNCGETAITTFITRGIDFVTELVQYLETLTRHHIHMEHRQIKDIKYRLIRCGLTEAACATLKTMLFTVPKTFLNNVPSLPVFITLVSRLVTFGQYFYRCLDNYSPTGIARLKIRAILEGATLEHGDSEFHEATEAPAWNLANSLSFFLPEVPKETIKRTHQALLSNLLRSIYEIYIKATWGEVQLDPPAAPTVAPETVSYVAPTLGQIQEYCRHIRVGDVVHDDRMVRSPLFAQEFIRYHLVPTLTEIMKNSLHKNRALFKLRWLIVFASESSPGLDPLRRSLARAYFHIMDILEQHKTHDVLLNLLDCVLESVNLITPYFPGVTCPQEFLQAMYVFHFHPVVTEIDREANTFFEILRSTLPDLTKVVALGDKLRRVRWEYDNTTESILVPVDGRSNPLYVPIENFKTTIQLLERATKETLLTTTKAAERLSLAHGRLLRTLDYHGRLERHPVQIAFPSAPIVALREKYTALFGLLNRLTAAVVNCSAYTLTKFFAVLFQPPLIPTTLVRQLLEFDESKDTTEGFLQSLTQPVICGAQSRREDGGPVLTPEEKEALNSISGLFQESPDRMRPSIKLSYSGRYDVTKVSIDWQSYPKTYLETPDDKLEFFYLTVETLKRLFTD</sequence>
<evidence type="ECO:0000313" key="3">
    <source>
        <dbReference type="EMBL" id="AGY30749.1"/>
    </source>
</evidence>
<dbReference type="GO" id="GO:0019068">
    <property type="term" value="P:virion assembly"/>
    <property type="evidence" value="ECO:0007669"/>
    <property type="project" value="InterPro"/>
</dbReference>
<dbReference type="Proteomes" id="UP000134372">
    <property type="component" value="Segment"/>
</dbReference>
<dbReference type="GeneID" id="65099416"/>
<evidence type="ECO:0000313" key="4">
    <source>
        <dbReference type="Proteomes" id="UP000134372"/>
    </source>
</evidence>
<keyword evidence="4" id="KW-1185">Reference proteome</keyword>
<evidence type="ECO:0000256" key="1">
    <source>
        <dbReference type="ARBA" id="ARBA00022580"/>
    </source>
</evidence>
<proteinExistence type="predicted"/>
<dbReference type="KEGG" id="vg:65099416"/>
<dbReference type="EMBL" id="KF703446">
    <property type="protein sequence ID" value="AGY30749.1"/>
    <property type="molecule type" value="Genomic_DNA"/>
</dbReference>